<dbReference type="InterPro" id="IPR018485">
    <property type="entry name" value="FGGY_C"/>
</dbReference>
<dbReference type="GO" id="GO:0005524">
    <property type="term" value="F:ATP binding"/>
    <property type="evidence" value="ECO:0007669"/>
    <property type="project" value="UniProtKB-UniRule"/>
</dbReference>
<gene>
    <name evidence="8 10 13" type="primary">xylB</name>
    <name evidence="13" type="ORF">IAD50_06990</name>
</gene>
<keyword evidence="2 8" id="KW-0859">Xylose metabolism</keyword>
<feature type="binding site" evidence="8">
    <location>
        <begin position="79"/>
        <end position="80"/>
    </location>
    <ligand>
        <name>substrate</name>
    </ligand>
</feature>
<dbReference type="GO" id="GO:0042732">
    <property type="term" value="P:D-xylose metabolic process"/>
    <property type="evidence" value="ECO:0007669"/>
    <property type="project" value="UniProtKB-KW"/>
</dbReference>
<evidence type="ECO:0000256" key="6">
    <source>
        <dbReference type="ARBA" id="ARBA00022840"/>
    </source>
</evidence>
<comment type="function">
    <text evidence="8">Catalyzes the phosphorylation of D-xylulose to D-xylulose 5-phosphate.</text>
</comment>
<feature type="domain" description="Carbohydrate kinase FGGY N-terminal" evidence="11">
    <location>
        <begin position="3"/>
        <end position="245"/>
    </location>
</feature>
<keyword evidence="4 8" id="KW-0547">Nucleotide-binding</keyword>
<dbReference type="PANTHER" id="PTHR43095:SF5">
    <property type="entry name" value="XYLULOSE KINASE"/>
    <property type="match status" value="1"/>
</dbReference>
<evidence type="ECO:0000256" key="1">
    <source>
        <dbReference type="ARBA" id="ARBA00009156"/>
    </source>
</evidence>
<reference evidence="13" key="2">
    <citation type="journal article" date="2021" name="PeerJ">
        <title>Extensive microbial diversity within the chicken gut microbiome revealed by metagenomics and culture.</title>
        <authorList>
            <person name="Gilroy R."/>
            <person name="Ravi A."/>
            <person name="Getino M."/>
            <person name="Pursley I."/>
            <person name="Horton D.L."/>
            <person name="Alikhan N.F."/>
            <person name="Baker D."/>
            <person name="Gharbi K."/>
            <person name="Hall N."/>
            <person name="Watson M."/>
            <person name="Adriaenssens E.M."/>
            <person name="Foster-Nyarko E."/>
            <person name="Jarju S."/>
            <person name="Secka A."/>
            <person name="Antonio M."/>
            <person name="Oren A."/>
            <person name="Chaudhuri R.R."/>
            <person name="La Ragione R."/>
            <person name="Hildebrand F."/>
            <person name="Pallen M.J."/>
        </authorList>
    </citation>
    <scope>NUCLEOTIDE SEQUENCE</scope>
    <source>
        <strain evidence="13">CHK195-4489</strain>
    </source>
</reference>
<proteinExistence type="inferred from homology"/>
<evidence type="ECO:0000259" key="12">
    <source>
        <dbReference type="Pfam" id="PF02782"/>
    </source>
</evidence>
<evidence type="ECO:0000256" key="7">
    <source>
        <dbReference type="ARBA" id="ARBA00023277"/>
    </source>
</evidence>
<dbReference type="Pfam" id="PF00370">
    <property type="entry name" value="FGGY_N"/>
    <property type="match status" value="1"/>
</dbReference>
<feature type="domain" description="Carbohydrate kinase FGGY C-terminal" evidence="12">
    <location>
        <begin position="256"/>
        <end position="440"/>
    </location>
</feature>
<keyword evidence="3 8" id="KW-0808">Transferase</keyword>
<comment type="caution">
    <text evidence="13">The sequence shown here is derived from an EMBL/GenBank/DDBJ whole genome shotgun (WGS) entry which is preliminary data.</text>
</comment>
<comment type="catalytic activity">
    <reaction evidence="8 10">
        <text>D-xylulose + ATP = D-xylulose 5-phosphate + ADP + H(+)</text>
        <dbReference type="Rhea" id="RHEA:10964"/>
        <dbReference type="ChEBI" id="CHEBI:15378"/>
        <dbReference type="ChEBI" id="CHEBI:17140"/>
        <dbReference type="ChEBI" id="CHEBI:30616"/>
        <dbReference type="ChEBI" id="CHEBI:57737"/>
        <dbReference type="ChEBI" id="CHEBI:456216"/>
        <dbReference type="EC" id="2.7.1.17"/>
    </reaction>
</comment>
<keyword evidence="7 8" id="KW-0119">Carbohydrate metabolism</keyword>
<evidence type="ECO:0000259" key="11">
    <source>
        <dbReference type="Pfam" id="PF00370"/>
    </source>
</evidence>
<dbReference type="InterPro" id="IPR050406">
    <property type="entry name" value="FGGY_Carb_Kinase"/>
</dbReference>
<feature type="site" description="Important for activity" evidence="8">
    <location>
        <position position="8"/>
    </location>
</feature>
<dbReference type="GO" id="GO:0004856">
    <property type="term" value="F:D-xylulokinase activity"/>
    <property type="evidence" value="ECO:0007669"/>
    <property type="project" value="UniProtKB-UniRule"/>
</dbReference>
<dbReference type="Pfam" id="PF02782">
    <property type="entry name" value="FGGY_C"/>
    <property type="match status" value="1"/>
</dbReference>
<dbReference type="PANTHER" id="PTHR43095">
    <property type="entry name" value="SUGAR KINASE"/>
    <property type="match status" value="1"/>
</dbReference>
<evidence type="ECO:0000256" key="8">
    <source>
        <dbReference type="HAMAP-Rule" id="MF_02220"/>
    </source>
</evidence>
<dbReference type="Gene3D" id="3.30.420.40">
    <property type="match status" value="2"/>
</dbReference>
<dbReference type="NCBIfam" id="TIGR01312">
    <property type="entry name" value="XylB"/>
    <property type="match status" value="1"/>
</dbReference>
<dbReference type="InterPro" id="IPR018484">
    <property type="entry name" value="FGGY_N"/>
</dbReference>
<evidence type="ECO:0000256" key="5">
    <source>
        <dbReference type="ARBA" id="ARBA00022777"/>
    </source>
</evidence>
<dbReference type="PIRSF" id="PIRSF000538">
    <property type="entry name" value="GlpK"/>
    <property type="match status" value="1"/>
</dbReference>
<evidence type="ECO:0000256" key="3">
    <source>
        <dbReference type="ARBA" id="ARBA00022679"/>
    </source>
</evidence>
<protein>
    <recommendedName>
        <fullName evidence="8 10">Xylulose kinase</fullName>
        <shortName evidence="8 10">Xylulokinase</shortName>
        <ecNumber evidence="8 10">2.7.1.17</ecNumber>
    </recommendedName>
</protein>
<dbReference type="PROSITE" id="PS00933">
    <property type="entry name" value="FGGY_KINASES_1"/>
    <property type="match status" value="1"/>
</dbReference>
<keyword evidence="5 8" id="KW-0418">Kinase</keyword>
<dbReference type="HAMAP" id="MF_02220">
    <property type="entry name" value="XylB"/>
    <property type="match status" value="1"/>
</dbReference>
<dbReference type="InterPro" id="IPR043129">
    <property type="entry name" value="ATPase_NBD"/>
</dbReference>
<evidence type="ECO:0000256" key="2">
    <source>
        <dbReference type="ARBA" id="ARBA00022629"/>
    </source>
</evidence>
<comment type="similarity">
    <text evidence="1 8 9">Belongs to the FGGY kinase family.</text>
</comment>
<dbReference type="CDD" id="cd07808">
    <property type="entry name" value="ASKHA_NBD_FGGY_EcXK-like"/>
    <property type="match status" value="1"/>
</dbReference>
<evidence type="ECO:0000313" key="13">
    <source>
        <dbReference type="EMBL" id="HIU30021.1"/>
    </source>
</evidence>
<dbReference type="EC" id="2.7.1.17" evidence="8 10"/>
<organism evidence="13 14">
    <name type="scientific">Candidatus Egerieisoma faecipullorum</name>
    <dbReference type="NCBI Taxonomy" id="2840963"/>
    <lineage>
        <taxon>Bacteria</taxon>
        <taxon>Bacillati</taxon>
        <taxon>Bacillota</taxon>
        <taxon>Clostridia</taxon>
        <taxon>Eubacteriales</taxon>
        <taxon>Clostridiaceae</taxon>
        <taxon>Clostridiaceae incertae sedis</taxon>
        <taxon>Candidatus Egerieisoma</taxon>
    </lineage>
</organism>
<dbReference type="InterPro" id="IPR000577">
    <property type="entry name" value="Carb_kinase_FGGY"/>
</dbReference>
<accession>A0A9D1LAJ7</accession>
<sequence>MMYLAGIDIGTSAAKTAVYDLYGNIAAECTKEYPLYQPRNGWAEQDPADWWNAVCYTLQKVTAEINASEIAGVGFSGQMHGLVMLDEKDRVIRPAILWCDGRTAEECDEINALAGIDRLLQITAAPALTGFTASKIRWVQKHEPENYAKCRRILLPKDYIRFKLSGEYFTDVSDASGTQLFDIRQRRWSEELCSKLQIDPSLLVPAKESPEAAGRVSKEAARRTGLKEGTILAAGAGDNAAAAVGTGVIRDGQAFTTIGTSGVVFAHTKAPAFDSLGRIHTFCSAVPGEYHTMGVTQAAGLSVQWFRNNFAPEKSYAELDLEAEKLPVGSEGLIYLPYLMGERTPHLDPHSRGVFFGLSAMHKAAHLYRAVLEGVAYSLLDAYEIVSATGPQIDKMYMCGGGAKSRMWRDMIADVFGTETTDMSHGGGAALGAALLGGAAGGAYADLFQACGQAVKCGAVSKPDQNRHERYHSYAKLYKKLYQSLKEDFKMLSKLQREDGSAF</sequence>
<dbReference type="InterPro" id="IPR018483">
    <property type="entry name" value="Carb_kinase_FGGY_CS"/>
</dbReference>
<evidence type="ECO:0000256" key="10">
    <source>
        <dbReference type="RuleBase" id="RU364073"/>
    </source>
</evidence>
<evidence type="ECO:0000313" key="14">
    <source>
        <dbReference type="Proteomes" id="UP000824089"/>
    </source>
</evidence>
<dbReference type="EMBL" id="DVMM01000144">
    <property type="protein sequence ID" value="HIU30021.1"/>
    <property type="molecule type" value="Genomic_DNA"/>
</dbReference>
<dbReference type="InterPro" id="IPR006000">
    <property type="entry name" value="Xylulokinase"/>
</dbReference>
<reference evidence="13" key="1">
    <citation type="submission" date="2020-10" db="EMBL/GenBank/DDBJ databases">
        <authorList>
            <person name="Gilroy R."/>
        </authorList>
    </citation>
    <scope>NUCLEOTIDE SEQUENCE</scope>
    <source>
        <strain evidence="13">CHK195-4489</strain>
    </source>
</reference>
<dbReference type="SUPFAM" id="SSF53067">
    <property type="entry name" value="Actin-like ATPase domain"/>
    <property type="match status" value="2"/>
</dbReference>
<dbReference type="PROSITE" id="PS00445">
    <property type="entry name" value="FGGY_KINASES_2"/>
    <property type="match status" value="1"/>
</dbReference>
<feature type="active site" description="Proton acceptor" evidence="8">
    <location>
        <position position="238"/>
    </location>
</feature>
<evidence type="ECO:0000256" key="9">
    <source>
        <dbReference type="RuleBase" id="RU003733"/>
    </source>
</evidence>
<evidence type="ECO:0000256" key="4">
    <source>
        <dbReference type="ARBA" id="ARBA00022741"/>
    </source>
</evidence>
<keyword evidence="6 8" id="KW-0067">ATP-binding</keyword>
<name>A0A9D1LAJ7_9CLOT</name>
<dbReference type="GO" id="GO:0005998">
    <property type="term" value="P:xylulose catabolic process"/>
    <property type="evidence" value="ECO:0007669"/>
    <property type="project" value="UniProtKB-UniRule"/>
</dbReference>
<dbReference type="AlphaFoldDB" id="A0A9D1LAJ7"/>
<dbReference type="Proteomes" id="UP000824089">
    <property type="component" value="Unassembled WGS sequence"/>
</dbReference>